<evidence type="ECO:0000256" key="4">
    <source>
        <dbReference type="ARBA" id="ARBA00022729"/>
    </source>
</evidence>
<name>A0AAV8R1I7_ENSVE</name>
<evidence type="ECO:0000256" key="7">
    <source>
        <dbReference type="ARBA" id="ARBA00023180"/>
    </source>
</evidence>
<keyword evidence="6" id="KW-0472">Membrane</keyword>
<comment type="caution">
    <text evidence="12">The sequence shown here is derived from an EMBL/GenBank/DDBJ whole genome shotgun (WGS) entry which is preliminary data.</text>
</comment>
<accession>A0AAV8R1I7</accession>
<dbReference type="InterPro" id="IPR005199">
    <property type="entry name" value="Glyco_hydro_79"/>
</dbReference>
<keyword evidence="3" id="KW-0964">Secreted</keyword>
<dbReference type="SUPFAM" id="SSF51445">
    <property type="entry name" value="(Trans)glycosidases"/>
    <property type="match status" value="1"/>
</dbReference>
<dbReference type="GO" id="GO:0004566">
    <property type="term" value="F:beta-glucuronidase activity"/>
    <property type="evidence" value="ECO:0007669"/>
    <property type="project" value="TreeGrafter"/>
</dbReference>
<dbReference type="PANTHER" id="PTHR14363:SF13">
    <property type="entry name" value="OS07G0598400 PROTEIN"/>
    <property type="match status" value="1"/>
</dbReference>
<dbReference type="GO" id="GO:0009505">
    <property type="term" value="C:plant-type cell wall"/>
    <property type="evidence" value="ECO:0007669"/>
    <property type="project" value="TreeGrafter"/>
</dbReference>
<protein>
    <recommendedName>
        <fullName evidence="14">Beta-glucuronidase C-terminal domain-containing protein</fullName>
    </recommendedName>
</protein>
<feature type="signal peptide" evidence="11">
    <location>
        <begin position="1"/>
        <end position="30"/>
    </location>
</feature>
<dbReference type="FunFam" id="3.20.20.80:FF:000023">
    <property type="entry name" value="heparanase-like protein 3"/>
    <property type="match status" value="1"/>
</dbReference>
<reference evidence="12 13" key="1">
    <citation type="submission" date="2022-12" db="EMBL/GenBank/DDBJ databases">
        <title>Chromosome-scale assembly of the Ensete ventricosum genome.</title>
        <authorList>
            <person name="Dussert Y."/>
            <person name="Stocks J."/>
            <person name="Wendawek A."/>
            <person name="Woldeyes F."/>
            <person name="Nichols R.A."/>
            <person name="Borrell J.S."/>
        </authorList>
    </citation>
    <scope>NUCLEOTIDE SEQUENCE [LARGE SCALE GENOMIC DNA]</scope>
    <source>
        <strain evidence="13">cv. Maze</strain>
        <tissue evidence="12">Seeds</tissue>
    </source>
</reference>
<evidence type="ECO:0000256" key="11">
    <source>
        <dbReference type="SAM" id="SignalP"/>
    </source>
</evidence>
<keyword evidence="7" id="KW-0325">Glycoprotein</keyword>
<evidence type="ECO:0000256" key="6">
    <source>
        <dbReference type="ARBA" id="ARBA00023136"/>
    </source>
</evidence>
<keyword evidence="13" id="KW-1185">Reference proteome</keyword>
<dbReference type="PANTHER" id="PTHR14363">
    <property type="entry name" value="HEPARANASE-RELATED"/>
    <property type="match status" value="1"/>
</dbReference>
<gene>
    <name evidence="12" type="ORF">OPV22_017672</name>
</gene>
<dbReference type="GO" id="GO:0005576">
    <property type="term" value="C:extracellular region"/>
    <property type="evidence" value="ECO:0007669"/>
    <property type="project" value="UniProtKB-SubCell"/>
</dbReference>
<dbReference type="EMBL" id="JAQQAF010000005">
    <property type="protein sequence ID" value="KAJ8485187.1"/>
    <property type="molecule type" value="Genomic_DNA"/>
</dbReference>
<dbReference type="GO" id="GO:0005765">
    <property type="term" value="C:lysosomal membrane"/>
    <property type="evidence" value="ECO:0007669"/>
    <property type="project" value="UniProtKB-SubCell"/>
</dbReference>
<keyword evidence="4 11" id="KW-0732">Signal</keyword>
<evidence type="ECO:0000256" key="1">
    <source>
        <dbReference type="ARBA" id="ARBA00004613"/>
    </source>
</evidence>
<comment type="similarity">
    <text evidence="2">Belongs to the glycosyl hydrolase 79 family.</text>
</comment>
<dbReference type="InterPro" id="IPR017853">
    <property type="entry name" value="GH"/>
</dbReference>
<evidence type="ECO:0000256" key="9">
    <source>
        <dbReference type="ARBA" id="ARBA00023765"/>
    </source>
</evidence>
<dbReference type="Gene3D" id="3.20.20.80">
    <property type="entry name" value="Glycosidases"/>
    <property type="match status" value="1"/>
</dbReference>
<evidence type="ECO:0000256" key="5">
    <source>
        <dbReference type="ARBA" id="ARBA00022801"/>
    </source>
</evidence>
<evidence type="ECO:0000256" key="10">
    <source>
        <dbReference type="ARBA" id="ARBA00055929"/>
    </source>
</evidence>
<evidence type="ECO:0000256" key="8">
    <source>
        <dbReference type="ARBA" id="ARBA00023228"/>
    </source>
</evidence>
<evidence type="ECO:0000313" key="12">
    <source>
        <dbReference type="EMBL" id="KAJ8485187.1"/>
    </source>
</evidence>
<proteinExistence type="inferred from homology"/>
<dbReference type="Pfam" id="PF03662">
    <property type="entry name" value="Glyco_hydro_79n"/>
    <property type="match status" value="1"/>
</dbReference>
<comment type="function">
    <text evidence="10">Endoglycosidase which is a cell surface and extracellular matrix-degrading enzyme. Cleaves heparan sulfate proteoglycans (HSPGs) into heparan sulfate side chains and core proteoglycans.</text>
</comment>
<evidence type="ECO:0008006" key="14">
    <source>
        <dbReference type="Google" id="ProtNLM"/>
    </source>
</evidence>
<keyword evidence="5" id="KW-0378">Hydrolase</keyword>
<evidence type="ECO:0000256" key="3">
    <source>
        <dbReference type="ARBA" id="ARBA00022525"/>
    </source>
</evidence>
<feature type="chain" id="PRO_5043586221" description="Beta-glucuronidase C-terminal domain-containing protein" evidence="11">
    <location>
        <begin position="31"/>
        <end position="567"/>
    </location>
</feature>
<evidence type="ECO:0000313" key="13">
    <source>
        <dbReference type="Proteomes" id="UP001222027"/>
    </source>
</evidence>
<comment type="subcellular location">
    <subcellularLocation>
        <location evidence="9">Lysosome membrane</location>
        <topology evidence="9">Peripheral membrane protein</topology>
    </subcellularLocation>
    <subcellularLocation>
        <location evidence="1">Secreted</location>
    </subcellularLocation>
</comment>
<dbReference type="AlphaFoldDB" id="A0AAV8R1I7"/>
<sequence>MHKRMPLSLSFPVPLLLLLLFSGLCPTLSAIVVSIKSVTTIAKTDDNFVCATMDWWPPDKCNYGICPWGNSSILNLDLNNPILVNALKAFGSLRIRIGGSLQDQVSYKVGDSVHACPDFKINKRGLFGFTKGCLPMQRWDELNKLFKSTGSIITFGLNALAGRSKSNSSGNLYEGQWDPTNARDFIKYTLSKNYTIESWELGNELSGSGVSASVEAVQYGKDMIVLKNVINDLYGQSKQHPKLLAPGGFFDEKWFADMLQTSGPGVIDAATHHIYNLGPGNDKDLIRKIQDPYYLDQVAQTFNDALITVGEFGPWSSPWIGESGGAYNSGGKSVSNAFVDGFWYLDQLGMASAYNHKVYCRQALIGGNYCLLDTTTFVPNPDFYRFVPQNLFDCFALAPTDGTGSSSHNKRRLALPSCIRSLLQQEGKIRRITVFFSRTILHAAIDLFLQSGVTLLLINLSNSTAFDVVVTSDLNLYPPRSAGFSFTSANEQGQHGEREEYHLTAQGGDLRSSEMLLNGKLLKLTPSFEIPPMEPSIASAGAPLRIAPLSIAFVRFKDFKAPACAGN</sequence>
<keyword evidence="8" id="KW-0458">Lysosome</keyword>
<dbReference type="Proteomes" id="UP001222027">
    <property type="component" value="Unassembled WGS sequence"/>
</dbReference>
<evidence type="ECO:0000256" key="2">
    <source>
        <dbReference type="ARBA" id="ARBA00009800"/>
    </source>
</evidence>
<organism evidence="12 13">
    <name type="scientific">Ensete ventricosum</name>
    <name type="common">Abyssinian banana</name>
    <name type="synonym">Musa ensete</name>
    <dbReference type="NCBI Taxonomy" id="4639"/>
    <lineage>
        <taxon>Eukaryota</taxon>
        <taxon>Viridiplantae</taxon>
        <taxon>Streptophyta</taxon>
        <taxon>Embryophyta</taxon>
        <taxon>Tracheophyta</taxon>
        <taxon>Spermatophyta</taxon>
        <taxon>Magnoliopsida</taxon>
        <taxon>Liliopsida</taxon>
        <taxon>Zingiberales</taxon>
        <taxon>Musaceae</taxon>
        <taxon>Ensete</taxon>
    </lineage>
</organism>